<evidence type="ECO:0000313" key="2">
    <source>
        <dbReference type="EMBL" id="NMO77714.1"/>
    </source>
</evidence>
<dbReference type="Proteomes" id="UP000588491">
    <property type="component" value="Unassembled WGS sequence"/>
</dbReference>
<keyword evidence="1" id="KW-0472">Membrane</keyword>
<evidence type="ECO:0000313" key="3">
    <source>
        <dbReference type="Proteomes" id="UP000588491"/>
    </source>
</evidence>
<accession>A0A7Y0K8C7</accession>
<feature type="transmembrane region" description="Helical" evidence="1">
    <location>
        <begin position="7"/>
        <end position="25"/>
    </location>
</feature>
<keyword evidence="3" id="KW-1185">Reference proteome</keyword>
<keyword evidence="1" id="KW-0812">Transmembrane</keyword>
<reference evidence="2 3" key="1">
    <citation type="submission" date="2020-04" db="EMBL/GenBank/DDBJ databases">
        <title>Bacillus sp. UniB3 isolated from commercial digestive syrup.</title>
        <authorList>
            <person name="Thorat V."/>
            <person name="Kirdat K."/>
            <person name="Tiwarekar B."/>
            <person name="Yadav A."/>
        </authorList>
    </citation>
    <scope>NUCLEOTIDE SEQUENCE [LARGE SCALE GENOMIC DNA]</scope>
    <source>
        <strain evidence="2 3">UniB3</strain>
    </source>
</reference>
<dbReference type="AlphaFoldDB" id="A0A7Y0K8C7"/>
<organism evidence="2 3">
    <name type="scientific">Niallia alba</name>
    <dbReference type="NCBI Taxonomy" id="2729105"/>
    <lineage>
        <taxon>Bacteria</taxon>
        <taxon>Bacillati</taxon>
        <taxon>Bacillota</taxon>
        <taxon>Bacilli</taxon>
        <taxon>Bacillales</taxon>
        <taxon>Bacillaceae</taxon>
        <taxon>Niallia</taxon>
    </lineage>
</organism>
<dbReference type="RefSeq" id="WP_169188543.1">
    <property type="nucleotide sequence ID" value="NZ_JABBPK010000001.1"/>
</dbReference>
<comment type="caution">
    <text evidence="2">The sequence shown here is derived from an EMBL/GenBank/DDBJ whole genome shotgun (WGS) entry which is preliminary data.</text>
</comment>
<feature type="transmembrane region" description="Helical" evidence="1">
    <location>
        <begin position="101"/>
        <end position="117"/>
    </location>
</feature>
<name>A0A7Y0K8C7_9BACI</name>
<gene>
    <name evidence="2" type="ORF">HHU08_11975</name>
</gene>
<proteinExistence type="predicted"/>
<evidence type="ECO:0000256" key="1">
    <source>
        <dbReference type="SAM" id="Phobius"/>
    </source>
</evidence>
<dbReference type="EMBL" id="JABBPK010000001">
    <property type="protein sequence ID" value="NMO77714.1"/>
    <property type="molecule type" value="Genomic_DNA"/>
</dbReference>
<keyword evidence="1" id="KW-1133">Transmembrane helix</keyword>
<protein>
    <submittedName>
        <fullName evidence="2">Uncharacterized protein</fullName>
    </submittedName>
</protein>
<feature type="transmembrane region" description="Helical" evidence="1">
    <location>
        <begin position="31"/>
        <end position="52"/>
    </location>
</feature>
<sequence>MVSVRTFLIGIIVAFSAFFVLDNYFSYPIFLNIFICYILVFITMYIASLFSIHTTRNMTKLEKLFRKNRKHPYYSFVHALSNKDDKRVITSYRKLIKRKKYQSQFALFTILFSLYFGKTLGLREEAEKIKQLEIKSYYLALINIEESQFKEAKKIITTITKKWMKEALLAEIALKKGEDEVAKKHAKSALKHTKGIQYYVLKKGYEREFAL</sequence>